<dbReference type="AlphaFoldDB" id="A0ABD1Z168"/>
<evidence type="ECO:0000313" key="3">
    <source>
        <dbReference type="Proteomes" id="UP001605036"/>
    </source>
</evidence>
<protein>
    <submittedName>
        <fullName evidence="2">Uncharacterized protein</fullName>
    </submittedName>
</protein>
<gene>
    <name evidence="2" type="ORF">R1flu_008812</name>
</gene>
<feature type="region of interest" description="Disordered" evidence="1">
    <location>
        <begin position="337"/>
        <end position="361"/>
    </location>
</feature>
<proteinExistence type="predicted"/>
<feature type="compositionally biased region" description="Polar residues" evidence="1">
    <location>
        <begin position="421"/>
        <end position="430"/>
    </location>
</feature>
<dbReference type="EMBL" id="JBHFFA010000002">
    <property type="protein sequence ID" value="KAL2641225.1"/>
    <property type="molecule type" value="Genomic_DNA"/>
</dbReference>
<feature type="region of interest" description="Disordered" evidence="1">
    <location>
        <begin position="1"/>
        <end position="192"/>
    </location>
</feature>
<name>A0ABD1Z168_9MARC</name>
<evidence type="ECO:0000313" key="2">
    <source>
        <dbReference type="EMBL" id="KAL2641225.1"/>
    </source>
</evidence>
<comment type="caution">
    <text evidence="2">The sequence shown here is derived from an EMBL/GenBank/DDBJ whole genome shotgun (WGS) entry which is preliminary data.</text>
</comment>
<sequence length="461" mass="50688">MDPLLGENHRQGSQADGRLVSRQRRVPSRSVPFTRRSRWPSPNFLRTPPHVGQNTGSDGGPGSSVVAIGTLRHSPRRPPRSSTRPHPAKSGIAENRRVADDRRRDRANASDGRASRRDPQRGPPGGRESRGSSERVGAGQGSSRGRFETRRGNPSPRQTFLAPSPSGSRISPHPNSRPNSIKIPHETRDRRWHPGVSRFRRLSHQHFPSHLGQFPNEAEGTAHPFSGTSSSGLTQIASNVLTTQSKTEENAALAARRKESTRHECNGALTLCAGFASPARRSPVSSNRFLPSREEESRLLATNAARRQRTRRIGKLAPCVTKGSEDSNPVHPPLAGTLFPTQNPSRRTAPAFQPTHTRGKIGLRGRRGVHRAAPYFPGGYPRDEGIFRNPRGLAHRAQEWIRLHPFAARNTPALSYFKTPFSRSDPTFTRSGARRSQPAPEDPLASDRAALSSGARFHDSK</sequence>
<keyword evidence="3" id="KW-1185">Reference proteome</keyword>
<organism evidence="2 3">
    <name type="scientific">Riccia fluitans</name>
    <dbReference type="NCBI Taxonomy" id="41844"/>
    <lineage>
        <taxon>Eukaryota</taxon>
        <taxon>Viridiplantae</taxon>
        <taxon>Streptophyta</taxon>
        <taxon>Embryophyta</taxon>
        <taxon>Marchantiophyta</taxon>
        <taxon>Marchantiopsida</taxon>
        <taxon>Marchantiidae</taxon>
        <taxon>Marchantiales</taxon>
        <taxon>Ricciaceae</taxon>
        <taxon>Riccia</taxon>
    </lineage>
</organism>
<accession>A0ABD1Z168</accession>
<evidence type="ECO:0000256" key="1">
    <source>
        <dbReference type="SAM" id="MobiDB-lite"/>
    </source>
</evidence>
<feature type="region of interest" description="Disordered" evidence="1">
    <location>
        <begin position="418"/>
        <end position="461"/>
    </location>
</feature>
<feature type="compositionally biased region" description="Basic and acidic residues" evidence="1">
    <location>
        <begin position="94"/>
        <end position="120"/>
    </location>
</feature>
<feature type="compositionally biased region" description="Polar residues" evidence="1">
    <location>
        <begin position="165"/>
        <end position="179"/>
    </location>
</feature>
<dbReference type="Proteomes" id="UP001605036">
    <property type="component" value="Unassembled WGS sequence"/>
</dbReference>
<reference evidence="2 3" key="1">
    <citation type="submission" date="2024-09" db="EMBL/GenBank/DDBJ databases">
        <title>Chromosome-scale assembly of Riccia fluitans.</title>
        <authorList>
            <person name="Paukszto L."/>
            <person name="Sawicki J."/>
            <person name="Karawczyk K."/>
            <person name="Piernik-Szablinska J."/>
            <person name="Szczecinska M."/>
            <person name="Mazdziarz M."/>
        </authorList>
    </citation>
    <scope>NUCLEOTIDE SEQUENCE [LARGE SCALE GENOMIC DNA]</scope>
    <source>
        <strain evidence="2">Rf_01</strain>
        <tissue evidence="2">Aerial parts of the thallus</tissue>
    </source>
</reference>